<accession>A0A9Q0EL62</accession>
<evidence type="ECO:0000313" key="1">
    <source>
        <dbReference type="EMBL" id="KAJ3609134.1"/>
    </source>
</evidence>
<name>A0A9Q0EL62_9TELE</name>
<dbReference type="Proteomes" id="UP001148018">
    <property type="component" value="Unassembled WGS sequence"/>
</dbReference>
<dbReference type="AlphaFoldDB" id="A0A9Q0EL62"/>
<gene>
    <name evidence="1" type="ORF">NHX12_023658</name>
</gene>
<proteinExistence type="predicted"/>
<organism evidence="1 2">
    <name type="scientific">Muraenolepis orangiensis</name>
    <name type="common">Patagonian moray cod</name>
    <dbReference type="NCBI Taxonomy" id="630683"/>
    <lineage>
        <taxon>Eukaryota</taxon>
        <taxon>Metazoa</taxon>
        <taxon>Chordata</taxon>
        <taxon>Craniata</taxon>
        <taxon>Vertebrata</taxon>
        <taxon>Euteleostomi</taxon>
        <taxon>Actinopterygii</taxon>
        <taxon>Neopterygii</taxon>
        <taxon>Teleostei</taxon>
        <taxon>Neoteleostei</taxon>
        <taxon>Acanthomorphata</taxon>
        <taxon>Zeiogadaria</taxon>
        <taxon>Gadariae</taxon>
        <taxon>Gadiformes</taxon>
        <taxon>Muraenolepidoidei</taxon>
        <taxon>Muraenolepididae</taxon>
        <taxon>Muraenolepis</taxon>
    </lineage>
</organism>
<dbReference type="EMBL" id="JANIIK010000039">
    <property type="protein sequence ID" value="KAJ3609134.1"/>
    <property type="molecule type" value="Genomic_DNA"/>
</dbReference>
<sequence length="85" mass="9278">MGLGEEVMGFEEEVMGLGEEVMGFEEEVMGLEEEVMGFEEEVMGLGEEVMGLEEEPIQTVDLKLLPEAVSRCFRSAAGPISTSVM</sequence>
<keyword evidence="2" id="KW-1185">Reference proteome</keyword>
<comment type="caution">
    <text evidence="1">The sequence shown here is derived from an EMBL/GenBank/DDBJ whole genome shotgun (WGS) entry which is preliminary data.</text>
</comment>
<evidence type="ECO:0000313" key="2">
    <source>
        <dbReference type="Proteomes" id="UP001148018"/>
    </source>
</evidence>
<reference evidence="1" key="1">
    <citation type="submission" date="2022-07" db="EMBL/GenBank/DDBJ databases">
        <title>Chromosome-level genome of Muraenolepis orangiensis.</title>
        <authorList>
            <person name="Kim J."/>
        </authorList>
    </citation>
    <scope>NUCLEOTIDE SEQUENCE</scope>
    <source>
        <strain evidence="1">KU_S4_2022</strain>
        <tissue evidence="1">Muscle</tissue>
    </source>
</reference>
<protein>
    <submittedName>
        <fullName evidence="1">Uncharacterized protein</fullName>
    </submittedName>
</protein>